<gene>
    <name evidence="1" type="ORF">NDU88_001956</name>
</gene>
<comment type="caution">
    <text evidence="1">The sequence shown here is derived from an EMBL/GenBank/DDBJ whole genome shotgun (WGS) entry which is preliminary data.</text>
</comment>
<protein>
    <submittedName>
        <fullName evidence="1">Uncharacterized protein</fullName>
    </submittedName>
</protein>
<dbReference type="Proteomes" id="UP001066276">
    <property type="component" value="Chromosome 6"/>
</dbReference>
<keyword evidence="2" id="KW-1185">Reference proteome</keyword>
<reference evidence="1" key="1">
    <citation type="journal article" date="2022" name="bioRxiv">
        <title>Sequencing and chromosome-scale assembly of the giantPleurodeles waltlgenome.</title>
        <authorList>
            <person name="Brown T."/>
            <person name="Elewa A."/>
            <person name="Iarovenko S."/>
            <person name="Subramanian E."/>
            <person name="Araus A.J."/>
            <person name="Petzold A."/>
            <person name="Susuki M."/>
            <person name="Suzuki K.-i.T."/>
            <person name="Hayashi T."/>
            <person name="Toyoda A."/>
            <person name="Oliveira C."/>
            <person name="Osipova E."/>
            <person name="Leigh N.D."/>
            <person name="Simon A."/>
            <person name="Yun M.H."/>
        </authorList>
    </citation>
    <scope>NUCLEOTIDE SEQUENCE</scope>
    <source>
        <strain evidence="1">20211129_DDA</strain>
        <tissue evidence="1">Liver</tissue>
    </source>
</reference>
<dbReference type="EMBL" id="JANPWB010000010">
    <property type="protein sequence ID" value="KAJ1135517.1"/>
    <property type="molecule type" value="Genomic_DNA"/>
</dbReference>
<evidence type="ECO:0000313" key="1">
    <source>
        <dbReference type="EMBL" id="KAJ1135517.1"/>
    </source>
</evidence>
<dbReference type="AlphaFoldDB" id="A0AAV7Q7J6"/>
<sequence length="356" mass="37700">MSVRCVGQWSVHGAERGAAGECFVHRWVCAAQGSAPCTGQSVEQQECFVHRWVCAVQGSAPCTGQVVEQQQESALCTDQSALRTAVLRAQGRSWRAVGECSVHRSEYAAQGSVPCTGQSEEQQESASCTDECALRRAVRGAAGVLRAQIRVRCAGQCSVHGTERGAAGVLRAQIRVRCAGQCSVHRAGRGAAAGERFVHRSECAAQGSAPCTGQVVEQQQESASCTDECAMRRAVVRARGRARSSRRVLRAQMGVRCAGQCSVHRAERGAAGVLRAQMGVRCAGQCSVHRAGRGAAAGERFVHRSECAAHGSAPCTGQVVESSGRVFRAQVRVCCAGQCSVHRAERGAAGERFVHR</sequence>
<organism evidence="1 2">
    <name type="scientific">Pleurodeles waltl</name>
    <name type="common">Iberian ribbed newt</name>
    <dbReference type="NCBI Taxonomy" id="8319"/>
    <lineage>
        <taxon>Eukaryota</taxon>
        <taxon>Metazoa</taxon>
        <taxon>Chordata</taxon>
        <taxon>Craniata</taxon>
        <taxon>Vertebrata</taxon>
        <taxon>Euteleostomi</taxon>
        <taxon>Amphibia</taxon>
        <taxon>Batrachia</taxon>
        <taxon>Caudata</taxon>
        <taxon>Salamandroidea</taxon>
        <taxon>Salamandridae</taxon>
        <taxon>Pleurodelinae</taxon>
        <taxon>Pleurodeles</taxon>
    </lineage>
</organism>
<accession>A0AAV7Q7J6</accession>
<name>A0AAV7Q7J6_PLEWA</name>
<evidence type="ECO:0000313" key="2">
    <source>
        <dbReference type="Proteomes" id="UP001066276"/>
    </source>
</evidence>
<proteinExistence type="predicted"/>